<dbReference type="HOGENOM" id="CLU_2007012_0_0_1"/>
<accession>U5D056</accession>
<dbReference type="AlphaFoldDB" id="U5D056"/>
<gene>
    <name evidence="1" type="ORF">AMTR_s00194p00041450</name>
</gene>
<proteinExistence type="predicted"/>
<dbReference type="EMBL" id="KI392076">
    <property type="protein sequence ID" value="ERN18986.1"/>
    <property type="molecule type" value="Genomic_DNA"/>
</dbReference>
<organism evidence="1 2">
    <name type="scientific">Amborella trichopoda</name>
    <dbReference type="NCBI Taxonomy" id="13333"/>
    <lineage>
        <taxon>Eukaryota</taxon>
        <taxon>Viridiplantae</taxon>
        <taxon>Streptophyta</taxon>
        <taxon>Embryophyta</taxon>
        <taxon>Tracheophyta</taxon>
        <taxon>Spermatophyta</taxon>
        <taxon>Magnoliopsida</taxon>
        <taxon>Amborellales</taxon>
        <taxon>Amborellaceae</taxon>
        <taxon>Amborella</taxon>
    </lineage>
</organism>
<keyword evidence="2" id="KW-1185">Reference proteome</keyword>
<sequence length="124" mass="13906">MDGELSDATSQVSTTPLHNLEAYDLDMLQYMAPLPPAPTLEHHGIPPEQKIFFRYLLKVTVFVRGRSFQGEASRTKIDEEKSVACEALVFINLLPNLADILSENHRENEGLQQRQTDLLAALDA</sequence>
<dbReference type="Proteomes" id="UP000017836">
    <property type="component" value="Unassembled WGS sequence"/>
</dbReference>
<evidence type="ECO:0000313" key="2">
    <source>
        <dbReference type="Proteomes" id="UP000017836"/>
    </source>
</evidence>
<dbReference type="Gramene" id="ERN18986">
    <property type="protein sequence ID" value="ERN18986"/>
    <property type="gene ID" value="AMTR_s00194p00041450"/>
</dbReference>
<name>U5D056_AMBTC</name>
<protein>
    <submittedName>
        <fullName evidence="1">Uncharacterized protein</fullName>
    </submittedName>
</protein>
<reference evidence="2" key="1">
    <citation type="journal article" date="2013" name="Science">
        <title>The Amborella genome and the evolution of flowering plants.</title>
        <authorList>
            <consortium name="Amborella Genome Project"/>
        </authorList>
    </citation>
    <scope>NUCLEOTIDE SEQUENCE [LARGE SCALE GENOMIC DNA]</scope>
</reference>
<evidence type="ECO:0000313" key="1">
    <source>
        <dbReference type="EMBL" id="ERN18986.1"/>
    </source>
</evidence>